<comment type="caution">
    <text evidence="9">The sequence shown here is derived from an EMBL/GenBank/DDBJ whole genome shotgun (WGS) entry which is preliminary data.</text>
</comment>
<dbReference type="AlphaFoldDB" id="A0A0F9LYK4"/>
<proteinExistence type="inferred from homology"/>
<evidence type="ECO:0000256" key="3">
    <source>
        <dbReference type="ARBA" id="ARBA00022723"/>
    </source>
</evidence>
<reference evidence="9" key="1">
    <citation type="journal article" date="2015" name="Nature">
        <title>Complex archaea that bridge the gap between prokaryotes and eukaryotes.</title>
        <authorList>
            <person name="Spang A."/>
            <person name="Saw J.H."/>
            <person name="Jorgensen S.L."/>
            <person name="Zaremba-Niedzwiedzka K."/>
            <person name="Martijn J."/>
            <person name="Lind A.E."/>
            <person name="van Eijk R."/>
            <person name="Schleper C."/>
            <person name="Guy L."/>
            <person name="Ettema T.J."/>
        </authorList>
    </citation>
    <scope>NUCLEOTIDE SEQUENCE</scope>
</reference>
<evidence type="ECO:0000256" key="4">
    <source>
        <dbReference type="ARBA" id="ARBA00022842"/>
    </source>
</evidence>
<dbReference type="InterPro" id="IPR058240">
    <property type="entry name" value="rSAM_sf"/>
</dbReference>
<keyword evidence="4" id="KW-0460">Magnesium</keyword>
<keyword evidence="6" id="KW-0411">Iron-sulfur</keyword>
<dbReference type="InterPro" id="IPR007197">
    <property type="entry name" value="rSAM"/>
</dbReference>
<dbReference type="PANTHER" id="PTHR42836">
    <property type="entry name" value="7-CARBOXY-7-DEAZAGUANINE SYNTHASE"/>
    <property type="match status" value="1"/>
</dbReference>
<keyword evidence="7" id="KW-0456">Lyase</keyword>
<dbReference type="InterPro" id="IPR024924">
    <property type="entry name" value="7-CO-7-deazaguanine_synth-like"/>
</dbReference>
<evidence type="ECO:0000256" key="5">
    <source>
        <dbReference type="ARBA" id="ARBA00023004"/>
    </source>
</evidence>
<dbReference type="GO" id="GO:0046872">
    <property type="term" value="F:metal ion binding"/>
    <property type="evidence" value="ECO:0007669"/>
    <property type="project" value="UniProtKB-KW"/>
</dbReference>
<dbReference type="GO" id="GO:0016829">
    <property type="term" value="F:lyase activity"/>
    <property type="evidence" value="ECO:0007669"/>
    <property type="project" value="UniProtKB-KW"/>
</dbReference>
<dbReference type="PIRSF" id="PIRSF000370">
    <property type="entry name" value="QueE"/>
    <property type="match status" value="1"/>
</dbReference>
<keyword evidence="2" id="KW-0949">S-adenosyl-L-methionine</keyword>
<dbReference type="EMBL" id="LAZR01009995">
    <property type="protein sequence ID" value="KKM69430.1"/>
    <property type="molecule type" value="Genomic_DNA"/>
</dbReference>
<keyword evidence="3" id="KW-0479">Metal-binding</keyword>
<protein>
    <recommendedName>
        <fullName evidence="8">Radical SAM core domain-containing protein</fullName>
    </recommendedName>
</protein>
<name>A0A0F9LYK4_9ZZZZ</name>
<dbReference type="PROSITE" id="PS51918">
    <property type="entry name" value="RADICAL_SAM"/>
    <property type="match status" value="1"/>
</dbReference>
<dbReference type="SUPFAM" id="SSF102114">
    <property type="entry name" value="Radical SAM enzymes"/>
    <property type="match status" value="1"/>
</dbReference>
<organism evidence="9">
    <name type="scientific">marine sediment metagenome</name>
    <dbReference type="NCBI Taxonomy" id="412755"/>
    <lineage>
        <taxon>unclassified sequences</taxon>
        <taxon>metagenomes</taxon>
        <taxon>ecological metagenomes</taxon>
    </lineage>
</organism>
<dbReference type="InterPro" id="IPR013785">
    <property type="entry name" value="Aldolase_TIM"/>
</dbReference>
<evidence type="ECO:0000256" key="1">
    <source>
        <dbReference type="ARBA" id="ARBA00022485"/>
    </source>
</evidence>
<feature type="domain" description="Radical SAM core" evidence="8">
    <location>
        <begin position="22"/>
        <end position="209"/>
    </location>
</feature>
<dbReference type="GO" id="GO:0051539">
    <property type="term" value="F:4 iron, 4 sulfur cluster binding"/>
    <property type="evidence" value="ECO:0007669"/>
    <property type="project" value="UniProtKB-KW"/>
</dbReference>
<gene>
    <name evidence="9" type="ORF">LCGC14_1450900</name>
</gene>
<evidence type="ECO:0000313" key="9">
    <source>
        <dbReference type="EMBL" id="KKM69430.1"/>
    </source>
</evidence>
<evidence type="ECO:0000256" key="7">
    <source>
        <dbReference type="ARBA" id="ARBA00023239"/>
    </source>
</evidence>
<dbReference type="HAMAP" id="MF_00917">
    <property type="entry name" value="QueE"/>
    <property type="match status" value="1"/>
</dbReference>
<accession>A0A0F9LYK4</accession>
<dbReference type="Pfam" id="PF04055">
    <property type="entry name" value="Radical_SAM"/>
    <property type="match status" value="1"/>
</dbReference>
<sequence length="209" mass="24211">MPQPHILKITEIFSSVQGEGLRQGEPTIFIRLSGCNLKCSFCDTKYAWEESQQYSVDQVLEEVKKIRQSFPAQWICITGGEPLLQDIDGLTKALKKEGLKIQVETNATFYRTLPVDWYSLSPKPDRYTFRPEYREKAKEVKIIVTKNLDLESIRRLRMSFPEKTPVLLQPQSNRKWSIILGIKLLKQALKAGLKNIRLSVQLHEIYGMR</sequence>
<evidence type="ECO:0000259" key="8">
    <source>
        <dbReference type="PROSITE" id="PS51918"/>
    </source>
</evidence>
<dbReference type="PANTHER" id="PTHR42836:SF1">
    <property type="entry name" value="7-CARBOXY-7-DEAZAGUANINE SYNTHASE"/>
    <property type="match status" value="1"/>
</dbReference>
<evidence type="ECO:0000256" key="6">
    <source>
        <dbReference type="ARBA" id="ARBA00023014"/>
    </source>
</evidence>
<dbReference type="Gene3D" id="3.20.20.70">
    <property type="entry name" value="Aldolase class I"/>
    <property type="match status" value="1"/>
</dbReference>
<keyword evidence="5" id="KW-0408">Iron</keyword>
<dbReference type="SFLD" id="SFLDS00029">
    <property type="entry name" value="Radical_SAM"/>
    <property type="match status" value="1"/>
</dbReference>
<dbReference type="CDD" id="cd01335">
    <property type="entry name" value="Radical_SAM"/>
    <property type="match status" value="1"/>
</dbReference>
<evidence type="ECO:0000256" key="2">
    <source>
        <dbReference type="ARBA" id="ARBA00022691"/>
    </source>
</evidence>
<keyword evidence="1" id="KW-0004">4Fe-4S</keyword>